<sequence length="96" mass="10327">MNATSRNENSLVITGLPCNSPHLRAIAFQMKTVHPRGCETSAKTRAFTEVFGVPEAEGEALGYDAALRSVVQAWSTLDQPIREAIALLARQGKSGD</sequence>
<organism evidence="1 2">
    <name type="scientific">Rubripirellula obstinata</name>
    <dbReference type="NCBI Taxonomy" id="406547"/>
    <lineage>
        <taxon>Bacteria</taxon>
        <taxon>Pseudomonadati</taxon>
        <taxon>Planctomycetota</taxon>
        <taxon>Planctomycetia</taxon>
        <taxon>Pirellulales</taxon>
        <taxon>Pirellulaceae</taxon>
        <taxon>Rubripirellula</taxon>
    </lineage>
</organism>
<dbReference type="EMBL" id="VRLW01000001">
    <property type="protein sequence ID" value="KAA1258637.1"/>
    <property type="molecule type" value="Genomic_DNA"/>
</dbReference>
<name>A0A5B1CBY8_9BACT</name>
<comment type="caution">
    <text evidence="1">The sequence shown here is derived from an EMBL/GenBank/DDBJ whole genome shotgun (WGS) entry which is preliminary data.</text>
</comment>
<proteinExistence type="predicted"/>
<dbReference type="AlphaFoldDB" id="A0A5B1CBY8"/>
<accession>A0A5B1CBY8</accession>
<gene>
    <name evidence="1" type="ORF">LF1_11590</name>
</gene>
<reference evidence="1 2" key="1">
    <citation type="submission" date="2019-08" db="EMBL/GenBank/DDBJ databases">
        <title>Deep-cultivation of Planctomycetes and their phenomic and genomic characterization uncovers novel biology.</title>
        <authorList>
            <person name="Wiegand S."/>
            <person name="Jogler M."/>
            <person name="Boedeker C."/>
            <person name="Pinto D."/>
            <person name="Vollmers J."/>
            <person name="Rivas-Marin E."/>
            <person name="Kohn T."/>
            <person name="Peeters S.H."/>
            <person name="Heuer A."/>
            <person name="Rast P."/>
            <person name="Oberbeckmann S."/>
            <person name="Bunk B."/>
            <person name="Jeske O."/>
            <person name="Meyerdierks A."/>
            <person name="Storesund J.E."/>
            <person name="Kallscheuer N."/>
            <person name="Luecker S."/>
            <person name="Lage O.M."/>
            <person name="Pohl T."/>
            <person name="Merkel B.J."/>
            <person name="Hornburger P."/>
            <person name="Mueller R.-W."/>
            <person name="Bruemmer F."/>
            <person name="Labrenz M."/>
            <person name="Spormann A.M."/>
            <person name="Op Den Camp H."/>
            <person name="Overmann J."/>
            <person name="Amann R."/>
            <person name="Jetten M.S.M."/>
            <person name="Mascher T."/>
            <person name="Medema M.H."/>
            <person name="Devos D.P."/>
            <person name="Kaster A.-K."/>
            <person name="Ovreas L."/>
            <person name="Rohde M."/>
            <person name="Galperin M.Y."/>
            <person name="Jogler C."/>
        </authorList>
    </citation>
    <scope>NUCLEOTIDE SEQUENCE [LARGE SCALE GENOMIC DNA]</scope>
    <source>
        <strain evidence="1 2">LF1</strain>
    </source>
</reference>
<evidence type="ECO:0000313" key="2">
    <source>
        <dbReference type="Proteomes" id="UP000322699"/>
    </source>
</evidence>
<protein>
    <submittedName>
        <fullName evidence="1">Uncharacterized protein</fullName>
    </submittedName>
</protein>
<keyword evidence="2" id="KW-1185">Reference proteome</keyword>
<evidence type="ECO:0000313" key="1">
    <source>
        <dbReference type="EMBL" id="KAA1258637.1"/>
    </source>
</evidence>
<dbReference type="Proteomes" id="UP000322699">
    <property type="component" value="Unassembled WGS sequence"/>
</dbReference>